<feature type="region of interest" description="Disordered" evidence="1">
    <location>
        <begin position="1"/>
        <end position="140"/>
    </location>
</feature>
<protein>
    <submittedName>
        <fullName evidence="2">Uncharacterized protein</fullName>
    </submittedName>
</protein>
<dbReference type="RefSeq" id="XP_008816304.1">
    <property type="nucleotide sequence ID" value="XM_008818082.1"/>
</dbReference>
<dbReference type="EMBL" id="KI965468">
    <property type="protein sequence ID" value="EUD66899.1"/>
    <property type="molecule type" value="Genomic_DNA"/>
</dbReference>
<name>W7ACQ6_9APIC</name>
<feature type="compositionally biased region" description="Polar residues" evidence="1">
    <location>
        <begin position="1"/>
        <end position="16"/>
    </location>
</feature>
<dbReference type="Proteomes" id="UP000030640">
    <property type="component" value="Unassembled WGS sequence"/>
</dbReference>
<reference evidence="2 3" key="1">
    <citation type="submission" date="2013-02" db="EMBL/GenBank/DDBJ databases">
        <title>The Genome Sequence of Plasmodium inui San Antonio 1.</title>
        <authorList>
            <consortium name="The Broad Institute Genome Sequencing Platform"/>
            <consortium name="The Broad Institute Genome Sequencing Center for Infectious Disease"/>
            <person name="Neafsey D."/>
            <person name="Cheeseman I."/>
            <person name="Volkman S."/>
            <person name="Adams J."/>
            <person name="Walker B."/>
            <person name="Young S.K."/>
            <person name="Zeng Q."/>
            <person name="Gargeya S."/>
            <person name="Fitzgerald M."/>
            <person name="Haas B."/>
            <person name="Abouelleil A."/>
            <person name="Alvarado L."/>
            <person name="Arachchi H.M."/>
            <person name="Berlin A.M."/>
            <person name="Chapman S.B."/>
            <person name="Dewar J."/>
            <person name="Goldberg J."/>
            <person name="Griggs A."/>
            <person name="Gujja S."/>
            <person name="Hansen M."/>
            <person name="Howarth C."/>
            <person name="Imamovic A."/>
            <person name="Larimer J."/>
            <person name="McCowan C."/>
            <person name="Murphy C."/>
            <person name="Neiman D."/>
            <person name="Pearson M."/>
            <person name="Priest M."/>
            <person name="Roberts A."/>
            <person name="Saif S."/>
            <person name="Shea T."/>
            <person name="Sisk P."/>
            <person name="Sykes S."/>
            <person name="Wortman J."/>
            <person name="Nusbaum C."/>
            <person name="Birren B."/>
        </authorList>
    </citation>
    <scope>NUCLEOTIDE SEQUENCE [LARGE SCALE GENOMIC DNA]</scope>
    <source>
        <strain evidence="2 3">San Antonio 1</strain>
    </source>
</reference>
<evidence type="ECO:0000313" key="2">
    <source>
        <dbReference type="EMBL" id="EUD66899.1"/>
    </source>
</evidence>
<accession>W7ACQ6</accession>
<dbReference type="VEuPathDB" id="PlasmoDB:C922_02483"/>
<sequence length="140" mass="15771">MKKFSPRTNPSRNNCRTGLGTIENQKKQRRPIKGSQLRTTVKANTKEASGRNWGQPEEYSENRGGQRKELSTRLESTKKKIRLLKGENKGSLANRTSLGQAAHKGNLPPASDTKSKEAYGDRKDSKEQMRRGILSRMDQS</sequence>
<keyword evidence="3" id="KW-1185">Reference proteome</keyword>
<proteinExistence type="predicted"/>
<dbReference type="AlphaFoldDB" id="W7ACQ6"/>
<gene>
    <name evidence="2" type="ORF">C922_02483</name>
</gene>
<feature type="compositionally biased region" description="Basic and acidic residues" evidence="1">
    <location>
        <begin position="60"/>
        <end position="88"/>
    </location>
</feature>
<evidence type="ECO:0000256" key="1">
    <source>
        <dbReference type="SAM" id="MobiDB-lite"/>
    </source>
</evidence>
<organism evidence="2 3">
    <name type="scientific">Plasmodium inui San Antonio 1</name>
    <dbReference type="NCBI Taxonomy" id="1237626"/>
    <lineage>
        <taxon>Eukaryota</taxon>
        <taxon>Sar</taxon>
        <taxon>Alveolata</taxon>
        <taxon>Apicomplexa</taxon>
        <taxon>Aconoidasida</taxon>
        <taxon>Haemosporida</taxon>
        <taxon>Plasmodiidae</taxon>
        <taxon>Plasmodium</taxon>
        <taxon>Plasmodium (Plasmodium)</taxon>
    </lineage>
</organism>
<dbReference type="GeneID" id="20037757"/>
<evidence type="ECO:0000313" key="3">
    <source>
        <dbReference type="Proteomes" id="UP000030640"/>
    </source>
</evidence>
<feature type="compositionally biased region" description="Basic and acidic residues" evidence="1">
    <location>
        <begin position="113"/>
        <end position="130"/>
    </location>
</feature>